<dbReference type="GO" id="GO:0009898">
    <property type="term" value="C:cytoplasmic side of plasma membrane"/>
    <property type="evidence" value="ECO:0007669"/>
    <property type="project" value="TreeGrafter"/>
</dbReference>
<gene>
    <name evidence="1" type="ORF">FHR34_005046</name>
</gene>
<dbReference type="InterPro" id="IPR027417">
    <property type="entry name" value="P-loop_NTPase"/>
</dbReference>
<accession>A0A7W7VXK5</accession>
<keyword evidence="1" id="KW-0969">Cilium</keyword>
<dbReference type="GO" id="GO:0051782">
    <property type="term" value="P:negative regulation of cell division"/>
    <property type="evidence" value="ECO:0007669"/>
    <property type="project" value="TreeGrafter"/>
</dbReference>
<dbReference type="GO" id="GO:0016887">
    <property type="term" value="F:ATP hydrolysis activity"/>
    <property type="evidence" value="ECO:0007669"/>
    <property type="project" value="TreeGrafter"/>
</dbReference>
<dbReference type="PANTHER" id="PTHR43384:SF14">
    <property type="entry name" value="ESX-1 SECRETION-ASSOCIATED PROTEIN ESPI"/>
    <property type="match status" value="1"/>
</dbReference>
<dbReference type="Proteomes" id="UP000540506">
    <property type="component" value="Unassembled WGS sequence"/>
</dbReference>
<keyword evidence="1" id="KW-0282">Flagellum</keyword>
<evidence type="ECO:0000313" key="1">
    <source>
        <dbReference type="EMBL" id="MBB4926053.1"/>
    </source>
</evidence>
<comment type="caution">
    <text evidence="1">The sequence shown here is derived from an EMBL/GenBank/DDBJ whole genome shotgun (WGS) entry which is preliminary data.</text>
</comment>
<proteinExistence type="predicted"/>
<dbReference type="GO" id="GO:0005524">
    <property type="term" value="F:ATP binding"/>
    <property type="evidence" value="ECO:0007669"/>
    <property type="project" value="TreeGrafter"/>
</dbReference>
<dbReference type="Gene3D" id="3.40.50.300">
    <property type="entry name" value="P-loop containing nucleotide triphosphate hydrolases"/>
    <property type="match status" value="1"/>
</dbReference>
<reference evidence="1 2" key="1">
    <citation type="submission" date="2020-08" db="EMBL/GenBank/DDBJ databases">
        <title>Sequencing the genomes of 1000 actinobacteria strains.</title>
        <authorList>
            <person name="Klenk H.-P."/>
        </authorList>
    </citation>
    <scope>NUCLEOTIDE SEQUENCE [LARGE SCALE GENOMIC DNA]</scope>
    <source>
        <strain evidence="1 2">DSM 41654</strain>
    </source>
</reference>
<keyword evidence="2" id="KW-1185">Reference proteome</keyword>
<dbReference type="PANTHER" id="PTHR43384">
    <property type="entry name" value="SEPTUM SITE-DETERMINING PROTEIN MIND HOMOLOG, CHLOROPLASTIC-RELATED"/>
    <property type="match status" value="1"/>
</dbReference>
<dbReference type="InterPro" id="IPR050625">
    <property type="entry name" value="ParA/MinD_ATPase"/>
</dbReference>
<protein>
    <submittedName>
        <fullName evidence="1">MinD-like ATPase involved in chromosome partitioning or flagellar assembly</fullName>
    </submittedName>
</protein>
<dbReference type="GO" id="GO:0005829">
    <property type="term" value="C:cytosol"/>
    <property type="evidence" value="ECO:0007669"/>
    <property type="project" value="TreeGrafter"/>
</dbReference>
<dbReference type="SUPFAM" id="SSF52540">
    <property type="entry name" value="P-loop containing nucleoside triphosphate hydrolases"/>
    <property type="match status" value="1"/>
</dbReference>
<organism evidence="1 2">
    <name type="scientific">Kitasatospora kifunensis</name>
    <name type="common">Streptomyces kifunensis</name>
    <dbReference type="NCBI Taxonomy" id="58351"/>
    <lineage>
        <taxon>Bacteria</taxon>
        <taxon>Bacillati</taxon>
        <taxon>Actinomycetota</taxon>
        <taxon>Actinomycetes</taxon>
        <taxon>Kitasatosporales</taxon>
        <taxon>Streptomycetaceae</taxon>
        <taxon>Kitasatospora</taxon>
    </lineage>
</organism>
<sequence length="471" mass="47634">MTVLSDGVSGMAQAHGSGGAGWAAGAVGSGGAAQAGPAAVILRLGPDAGRQDAPDYTPACWPEAVTVIARTPLDPLGTVLIPPPQRALLNRAVGAEPGALPTLTPAPPLGALPLAAPPLGAPPLGAAAPAVGAPTVGAPAEAPARVIPEPDRSLGRAAAQELSSERLLRRAASRGQRALRRPFAGGGQEEQRRLLESIRTPLHSCHRIAVLGHPARSGQTAVTLALGTLLATHRPDRVIAVDLAAPQPAAVGAGAGEPALALGDRVRRESARTLGDLLAVLPSLSSYQQLRAFTSRATSGLEVLAELPGAAGTGFDEYGYRQVLSVLSSQYPVVLSDTGTAADGVRQAATELADQLVICASASVAGADGAAGIMDRLVAQGQGELVRDAVTVVSAIPTAEGGRPLPAQELAAHFRTRCRGVVVIPADNHLAAGGELDPARLRPKTRQACLELAALVGESMARHRPAGAGVW</sequence>
<dbReference type="RefSeq" id="WP_184938777.1">
    <property type="nucleotide sequence ID" value="NZ_JACHJV010000001.1"/>
</dbReference>
<name>A0A7W7VXK5_KITKI</name>
<dbReference type="EMBL" id="JACHJV010000001">
    <property type="protein sequence ID" value="MBB4926053.1"/>
    <property type="molecule type" value="Genomic_DNA"/>
</dbReference>
<keyword evidence="1" id="KW-0966">Cell projection</keyword>
<evidence type="ECO:0000313" key="2">
    <source>
        <dbReference type="Proteomes" id="UP000540506"/>
    </source>
</evidence>
<dbReference type="AlphaFoldDB" id="A0A7W7VXK5"/>